<keyword evidence="2" id="KW-1185">Reference proteome</keyword>
<dbReference type="EMBL" id="JAENJO010000005">
    <property type="protein sequence ID" value="KAG8202841.1"/>
    <property type="molecule type" value="Genomic_DNA"/>
</dbReference>
<evidence type="ECO:0000313" key="2">
    <source>
        <dbReference type="Proteomes" id="UP000742417"/>
    </source>
</evidence>
<comment type="caution">
    <text evidence="1">The sequence shown here is derived from an EMBL/GenBank/DDBJ whole genome shotgun (WGS) entry which is preliminary data.</text>
</comment>
<feature type="non-terminal residue" evidence="1">
    <location>
        <position position="1"/>
    </location>
</feature>
<evidence type="ECO:0000313" key="1">
    <source>
        <dbReference type="EMBL" id="KAG8202841.1"/>
    </source>
</evidence>
<organism evidence="1 2">
    <name type="scientific">Candida africana</name>
    <dbReference type="NCBI Taxonomy" id="241526"/>
    <lineage>
        <taxon>Eukaryota</taxon>
        <taxon>Fungi</taxon>
        <taxon>Dikarya</taxon>
        <taxon>Ascomycota</taxon>
        <taxon>Saccharomycotina</taxon>
        <taxon>Pichiomycetes</taxon>
        <taxon>Debaryomycetaceae</taxon>
        <taxon>Candida/Lodderomyces clade</taxon>
        <taxon>Candida</taxon>
    </lineage>
</organism>
<dbReference type="Proteomes" id="UP000742417">
    <property type="component" value="Unassembled WGS sequence"/>
</dbReference>
<reference evidence="1" key="1">
    <citation type="submission" date="2020-12" db="EMBL/GenBank/DDBJ databases">
        <title>Draft Genome of Candida africana.</title>
        <authorList>
            <person name="Ayanbimpe G.M."/>
            <person name="Enweani I.B."/>
            <person name="Aguiyi J.C."/>
            <person name="Nnadi U.P."/>
            <person name="Izam Y."/>
            <person name="Ubani A."/>
            <person name="Ngene A.C."/>
        </authorList>
    </citation>
    <scope>NUCLEOTIDE SEQUENCE</scope>
    <source>
        <strain evidence="1">CEC4854</strain>
    </source>
</reference>
<sequence length="716" mass="78484">MSKKNPGDPRVKKNAFVHKLYTMLHDPALSHLIWWTNRNGEQNTFALCPGKEFADCLTQYFKHGNVASFVRQLHMYGFHKVSDPLPITYPPNGNNNNNNNKEVPPVWEFKHLSGRFKRGDETSLVYIKRRSSSNHTSGSTIYAEPIYNPLLTNPYNQPQFMYQDYSMGPPVEVQQFYNYQNQPLMYYQQPPGQVPPPPPLPPHQQPEMALQYHQYNNYQQPPPAPPAPPAPQPGNVLFGYQQVAPPQQPGSTVQQIPANAPPTLDQTQPLLYTPQLEYQQQQYPQPPLPPPPPQLQLQTSPGIPKVNDNLSRPSPNEQHLQFRKIWPDENNEANSKPRNPSLMFDPLLRVNSEGSPKTQPNHSVSLLNNEVRLESSTSSSSTTVTSTALPPPSAIDRSVSLVGGSPFDLSSRMNNQQLFNRTPSISTPPTQNGRLPKISSPLIPSNTESQSPTMVTGTDNDAGVTSRGSTSIISVSKKPSVFSNSLQERLRPSMFEYHPIGNNLSKDVLTIPKISTNSNSGSRTTSQSSMSSASALSSKKSSLSSISSTHGNLSILNSTNYRSTSVGGSGSGPFSTSTSTSTSTTSPTLSSLLHHPQHEPQNSTIANGTSIRSLISSSQSISSPPLTTTTTTTTTTTDQRQLSNSPISRQQQQQPNNNANKKVSVTSLLLPSHSQSQGYAQPLYKSSVIAEEENSTTSSGGGYRSKSDDDTDNMNK</sequence>
<gene>
    <name evidence="1" type="primary">SFL2</name>
    <name evidence="1" type="ORF">GWM34_02473</name>
</gene>
<accession>A0ACB7FRV3</accession>
<protein>
    <submittedName>
        <fullName evidence="1">SFL2</fullName>
    </submittedName>
</protein>
<name>A0ACB7FRV3_9ASCO</name>
<proteinExistence type="predicted"/>